<sequence>MSFFWKRTPAASLQETSQGISTKIASIDEKINACNAELASIKSGLASCKNPAAVAAAKRKALQVLQRRRVYENQREQLCGVQLSVDQSEHIASQLQTAVEVRNALSSSVKATRKQLKLVKVDQLERLQDEMEDLADYADDVNEILSRSYAIPDDVDENELELEFSMLEEPEEPLLSGATSPVKVFQNVKGKVASYLEGTLIL</sequence>
<evidence type="ECO:0000313" key="4">
    <source>
        <dbReference type="Proteomes" id="UP000236319"/>
    </source>
</evidence>
<dbReference type="Gene3D" id="1.10.287.1060">
    <property type="entry name" value="ESAT-6-like"/>
    <property type="match status" value="1"/>
</dbReference>
<accession>A0A2H6KE64</accession>
<dbReference type="GO" id="GO:0006900">
    <property type="term" value="P:vesicle budding from membrane"/>
    <property type="evidence" value="ECO:0007669"/>
    <property type="project" value="TreeGrafter"/>
</dbReference>
<reference evidence="3 4" key="1">
    <citation type="journal article" date="2017" name="BMC Genomics">
        <title>Whole-genome assembly of Babesia ovata and comparative genomics between closely related pathogens.</title>
        <authorList>
            <person name="Yamagishi J."/>
            <person name="Asada M."/>
            <person name="Hakimi H."/>
            <person name="Tanaka T.Q."/>
            <person name="Sugimoto C."/>
            <person name="Kawazu S."/>
        </authorList>
    </citation>
    <scope>NUCLEOTIDE SEQUENCE [LARGE SCALE GENOMIC DNA]</scope>
    <source>
        <strain evidence="3 4">Miyake</strain>
    </source>
</reference>
<protein>
    <submittedName>
        <fullName evidence="3">Snf7 family protein</fullName>
    </submittedName>
</protein>
<keyword evidence="2" id="KW-0175">Coiled coil</keyword>
<dbReference type="InterPro" id="IPR005024">
    <property type="entry name" value="Snf7_fam"/>
</dbReference>
<dbReference type="GO" id="GO:0005771">
    <property type="term" value="C:multivesicular body"/>
    <property type="evidence" value="ECO:0007669"/>
    <property type="project" value="TreeGrafter"/>
</dbReference>
<organism evidence="3 4">
    <name type="scientific">Babesia ovata</name>
    <dbReference type="NCBI Taxonomy" id="189622"/>
    <lineage>
        <taxon>Eukaryota</taxon>
        <taxon>Sar</taxon>
        <taxon>Alveolata</taxon>
        <taxon>Apicomplexa</taxon>
        <taxon>Aconoidasida</taxon>
        <taxon>Piroplasmida</taxon>
        <taxon>Babesiidae</taxon>
        <taxon>Babesia</taxon>
    </lineage>
</organism>
<dbReference type="EMBL" id="BDSA01000003">
    <property type="protein sequence ID" value="GBE61288.1"/>
    <property type="molecule type" value="Genomic_DNA"/>
</dbReference>
<dbReference type="GeneID" id="39875058"/>
<dbReference type="VEuPathDB" id="PiroplasmaDB:BOVATA_027810"/>
<dbReference type="GO" id="GO:0032511">
    <property type="term" value="P:late endosome to vacuole transport via multivesicular body sorting pathway"/>
    <property type="evidence" value="ECO:0007669"/>
    <property type="project" value="TreeGrafter"/>
</dbReference>
<name>A0A2H6KE64_9APIC</name>
<dbReference type="OrthoDB" id="3973241at2759"/>
<dbReference type="Gene3D" id="6.10.250.1710">
    <property type="match status" value="1"/>
</dbReference>
<dbReference type="RefSeq" id="XP_028867531.1">
    <property type="nucleotide sequence ID" value="XM_029011698.1"/>
</dbReference>
<dbReference type="Pfam" id="PF03357">
    <property type="entry name" value="Snf7"/>
    <property type="match status" value="1"/>
</dbReference>
<evidence type="ECO:0000256" key="2">
    <source>
        <dbReference type="ARBA" id="ARBA00023054"/>
    </source>
</evidence>
<evidence type="ECO:0000256" key="1">
    <source>
        <dbReference type="ARBA" id="ARBA00006190"/>
    </source>
</evidence>
<dbReference type="Proteomes" id="UP000236319">
    <property type="component" value="Unassembled WGS sequence"/>
</dbReference>
<keyword evidence="4" id="KW-1185">Reference proteome</keyword>
<dbReference type="PANTHER" id="PTHR22761">
    <property type="entry name" value="CHARGED MULTIVESICULAR BODY PROTEIN"/>
    <property type="match status" value="1"/>
</dbReference>
<gene>
    <name evidence="3" type="ORF">BOVATA_027810</name>
</gene>
<comment type="caution">
    <text evidence="3">The sequence shown here is derived from an EMBL/GenBank/DDBJ whole genome shotgun (WGS) entry which is preliminary data.</text>
</comment>
<comment type="similarity">
    <text evidence="1">Belongs to the SNF7 family.</text>
</comment>
<dbReference type="PANTHER" id="PTHR22761:SF12">
    <property type="entry name" value="CHARGED MULTIVESICULAR BODY PROTEIN 5"/>
    <property type="match status" value="1"/>
</dbReference>
<dbReference type="AlphaFoldDB" id="A0A2H6KE64"/>
<evidence type="ECO:0000313" key="3">
    <source>
        <dbReference type="EMBL" id="GBE61288.1"/>
    </source>
</evidence>
<proteinExistence type="inferred from homology"/>